<sequence length="350" mass="40314">MNNPNRVIFVDSTVSHKELLEYTTSRDLLLPGIRRGDLIRAVGLHPNLKSIVIIDGVFEEQASITHKEILWALAKGLEVVGLASLGALRAYELMRFGMKGYGKIFRQYEEGDLDGDDEVSIVYFPGLQNSTKTIPMINIRATLRRLSIEENNELITSIRSIHFRKRTWLEISKKVSKVIHESLMKNYIDLKREDVISFFKSSPEHREVTDTSNIELNLFFIKNIVKKRYPTITSFLDYCLSIMPRAPKITTKKSLEEYAQNIINYLDLPIGYVDDIAKILSELIGFTFNSERIKKASRMIRKEQKLTRQSDLLNFISRKKIPINSLQGIYEGIVKLEAYFLSQAYVIKSL</sequence>
<dbReference type="OrthoDB" id="118811at2"/>
<gene>
    <name evidence="2" type="ORF">NCTC11370_03635</name>
</gene>
<accession>A0A377IU37</accession>
<proteinExistence type="predicted"/>
<name>A0A377IU37_9GAMM</name>
<evidence type="ECO:0000259" key="1">
    <source>
        <dbReference type="Pfam" id="PF07812"/>
    </source>
</evidence>
<dbReference type="Proteomes" id="UP000254554">
    <property type="component" value="Unassembled WGS sequence"/>
</dbReference>
<dbReference type="EMBL" id="UGGT01000003">
    <property type="protein sequence ID" value="STO91657.1"/>
    <property type="molecule type" value="Genomic_DNA"/>
</dbReference>
<dbReference type="InterPro" id="IPR012924">
    <property type="entry name" value="TfuA_core"/>
</dbReference>
<dbReference type="Pfam" id="PF07812">
    <property type="entry name" value="TfuA"/>
    <property type="match status" value="1"/>
</dbReference>
<dbReference type="AlphaFoldDB" id="A0A377IU37"/>
<keyword evidence="3" id="KW-1185">Reference proteome</keyword>
<feature type="domain" description="TfuA-like core" evidence="1">
    <location>
        <begin position="55"/>
        <end position="167"/>
    </location>
</feature>
<evidence type="ECO:0000313" key="2">
    <source>
        <dbReference type="EMBL" id="STO91657.1"/>
    </source>
</evidence>
<organism evidence="2 3">
    <name type="scientific">Fluoribacter dumoffii</name>
    <dbReference type="NCBI Taxonomy" id="463"/>
    <lineage>
        <taxon>Bacteria</taxon>
        <taxon>Pseudomonadati</taxon>
        <taxon>Pseudomonadota</taxon>
        <taxon>Gammaproteobacteria</taxon>
        <taxon>Legionellales</taxon>
        <taxon>Legionellaceae</taxon>
        <taxon>Fluoribacter</taxon>
    </lineage>
</organism>
<reference evidence="2 3" key="1">
    <citation type="submission" date="2018-06" db="EMBL/GenBank/DDBJ databases">
        <authorList>
            <consortium name="Pathogen Informatics"/>
            <person name="Doyle S."/>
        </authorList>
    </citation>
    <scope>NUCLEOTIDE SEQUENCE [LARGE SCALE GENOMIC DNA]</scope>
    <source>
        <strain evidence="2 3">NCTC11370</strain>
    </source>
</reference>
<evidence type="ECO:0000313" key="3">
    <source>
        <dbReference type="Proteomes" id="UP000254554"/>
    </source>
</evidence>
<protein>
    <submittedName>
        <fullName evidence="2">Uncharacterized conserved protein</fullName>
    </submittedName>
</protein>